<dbReference type="Proteomes" id="UP000708208">
    <property type="component" value="Unassembled WGS sequence"/>
</dbReference>
<gene>
    <name evidence="3" type="ORF">AFUS01_LOCUS12536</name>
</gene>
<feature type="chain" id="PRO_5035308771" evidence="2">
    <location>
        <begin position="23"/>
        <end position="195"/>
    </location>
</feature>
<dbReference type="EMBL" id="CAJVCH010099185">
    <property type="protein sequence ID" value="CAG7723448.1"/>
    <property type="molecule type" value="Genomic_DNA"/>
</dbReference>
<organism evidence="3 4">
    <name type="scientific">Allacma fusca</name>
    <dbReference type="NCBI Taxonomy" id="39272"/>
    <lineage>
        <taxon>Eukaryota</taxon>
        <taxon>Metazoa</taxon>
        <taxon>Ecdysozoa</taxon>
        <taxon>Arthropoda</taxon>
        <taxon>Hexapoda</taxon>
        <taxon>Collembola</taxon>
        <taxon>Symphypleona</taxon>
        <taxon>Sminthuridae</taxon>
        <taxon>Allacma</taxon>
    </lineage>
</organism>
<sequence length="195" mass="21044">MWGLTVIIALLAAATFAIPANGTEVVLQNGTTHGPDYQVSSLNSSSDGNRTADSGNKTESVTTMATPETTVRIGKTIEPCNATICEEKICRVNGSISRPSFYARCPSPDLLENEQDLSKYCMCASAYHAAPIVTESGETRPSYITITPDVNCDVPISDLEKSSCEQEKCQGVSKKSNRLAHICQVNDKFYCACFN</sequence>
<comment type="caution">
    <text evidence="3">The sequence shown here is derived from an EMBL/GenBank/DDBJ whole genome shotgun (WGS) entry which is preliminary data.</text>
</comment>
<keyword evidence="4" id="KW-1185">Reference proteome</keyword>
<reference evidence="3" key="1">
    <citation type="submission" date="2021-06" db="EMBL/GenBank/DDBJ databases">
        <authorList>
            <person name="Hodson N. C."/>
            <person name="Mongue J. A."/>
            <person name="Jaron S. K."/>
        </authorList>
    </citation>
    <scope>NUCLEOTIDE SEQUENCE</scope>
</reference>
<feature type="region of interest" description="Disordered" evidence="1">
    <location>
        <begin position="39"/>
        <end position="60"/>
    </location>
</feature>
<proteinExistence type="predicted"/>
<evidence type="ECO:0000256" key="1">
    <source>
        <dbReference type="SAM" id="MobiDB-lite"/>
    </source>
</evidence>
<dbReference type="AlphaFoldDB" id="A0A8J2JQ72"/>
<protein>
    <submittedName>
        <fullName evidence="3">Uncharacterized protein</fullName>
    </submittedName>
</protein>
<name>A0A8J2JQ72_9HEXA</name>
<feature type="signal peptide" evidence="2">
    <location>
        <begin position="1"/>
        <end position="22"/>
    </location>
</feature>
<accession>A0A8J2JQ72</accession>
<keyword evidence="2" id="KW-0732">Signal</keyword>
<evidence type="ECO:0000313" key="4">
    <source>
        <dbReference type="Proteomes" id="UP000708208"/>
    </source>
</evidence>
<evidence type="ECO:0000313" key="3">
    <source>
        <dbReference type="EMBL" id="CAG7723448.1"/>
    </source>
</evidence>
<evidence type="ECO:0000256" key="2">
    <source>
        <dbReference type="SAM" id="SignalP"/>
    </source>
</evidence>